<reference evidence="2 3" key="1">
    <citation type="submission" date="2014-03" db="EMBL/GenBank/DDBJ databases">
        <title>Draft genome of the hookworm Oesophagostomum dentatum.</title>
        <authorList>
            <person name="Mitreva M."/>
        </authorList>
    </citation>
    <scope>NUCLEOTIDE SEQUENCE [LARGE SCALE GENOMIC DNA]</scope>
    <source>
        <strain evidence="2 3">OD-Hann</strain>
    </source>
</reference>
<protein>
    <submittedName>
        <fullName evidence="2">Uncharacterized protein</fullName>
    </submittedName>
</protein>
<dbReference type="EMBL" id="KN549203">
    <property type="protein sequence ID" value="KHJ99844.1"/>
    <property type="molecule type" value="Genomic_DNA"/>
</dbReference>
<evidence type="ECO:0000313" key="2">
    <source>
        <dbReference type="EMBL" id="KHJ99844.1"/>
    </source>
</evidence>
<dbReference type="OrthoDB" id="5836741at2759"/>
<keyword evidence="3" id="KW-1185">Reference proteome</keyword>
<proteinExistence type="predicted"/>
<feature type="region of interest" description="Disordered" evidence="1">
    <location>
        <begin position="70"/>
        <end position="94"/>
    </location>
</feature>
<dbReference type="Proteomes" id="UP000053660">
    <property type="component" value="Unassembled WGS sequence"/>
</dbReference>
<evidence type="ECO:0000313" key="3">
    <source>
        <dbReference type="Proteomes" id="UP000053660"/>
    </source>
</evidence>
<dbReference type="AlphaFoldDB" id="A0A0B1TRD9"/>
<accession>A0A0B1TRD9</accession>
<name>A0A0B1TRD9_OESDE</name>
<gene>
    <name evidence="2" type="ORF">OESDEN_00183</name>
</gene>
<sequence>MDPRTFQWVSPYPHSSELLREHQRPTVLQHTQFDHFESASGSSFFSPLSITSGFPFQELDYRIHDGTSMIHPTPSVAEPAADPTSMETAEMPKDIPELKTFSLHTPRRYAQKISSAIALPEFQYHLIESLLHK</sequence>
<evidence type="ECO:0000256" key="1">
    <source>
        <dbReference type="SAM" id="MobiDB-lite"/>
    </source>
</evidence>
<organism evidence="2 3">
    <name type="scientific">Oesophagostomum dentatum</name>
    <name type="common">Nodular worm</name>
    <dbReference type="NCBI Taxonomy" id="61180"/>
    <lineage>
        <taxon>Eukaryota</taxon>
        <taxon>Metazoa</taxon>
        <taxon>Ecdysozoa</taxon>
        <taxon>Nematoda</taxon>
        <taxon>Chromadorea</taxon>
        <taxon>Rhabditida</taxon>
        <taxon>Rhabditina</taxon>
        <taxon>Rhabditomorpha</taxon>
        <taxon>Strongyloidea</taxon>
        <taxon>Strongylidae</taxon>
        <taxon>Oesophagostomum</taxon>
    </lineage>
</organism>